<sequence>MAIDPQYAGNWMIDAAHSRIGFSTRHAMIARVRGAFNEVSGEVHLNPESFDQSTVRVVIRAASIDTREADRDNHIRSADFLDVEQFPEITFVSNSIDEISDENFIVAGELTIRGITRPVSVPLELLGIESDPSGALRAGLEGTRRIDRRDWGVTWNTPLDSGGMLVSDKITLEFELSLVKQQ</sequence>
<dbReference type="InterPro" id="IPR036761">
    <property type="entry name" value="TTHA0802/YceI-like_sf"/>
</dbReference>
<dbReference type="EMBL" id="WBKB01000008">
    <property type="protein sequence ID" value="KAB1641628.1"/>
    <property type="molecule type" value="Genomic_DNA"/>
</dbReference>
<organism evidence="3 4">
    <name type="scientific">Gulosibacter chungangensis</name>
    <dbReference type="NCBI Taxonomy" id="979746"/>
    <lineage>
        <taxon>Bacteria</taxon>
        <taxon>Bacillati</taxon>
        <taxon>Actinomycetota</taxon>
        <taxon>Actinomycetes</taxon>
        <taxon>Micrococcales</taxon>
        <taxon>Microbacteriaceae</taxon>
        <taxon>Gulosibacter</taxon>
    </lineage>
</organism>
<gene>
    <name evidence="3" type="ORF">F8O05_11775</name>
</gene>
<dbReference type="SUPFAM" id="SSF101874">
    <property type="entry name" value="YceI-like"/>
    <property type="match status" value="1"/>
</dbReference>
<evidence type="ECO:0000313" key="4">
    <source>
        <dbReference type="Proteomes" id="UP000433493"/>
    </source>
</evidence>
<evidence type="ECO:0000313" key="3">
    <source>
        <dbReference type="EMBL" id="KAB1641628.1"/>
    </source>
</evidence>
<dbReference type="Proteomes" id="UP000433493">
    <property type="component" value="Unassembled WGS sequence"/>
</dbReference>
<evidence type="ECO:0000259" key="2">
    <source>
        <dbReference type="SMART" id="SM00867"/>
    </source>
</evidence>
<dbReference type="RefSeq" id="WP_158052947.1">
    <property type="nucleotide sequence ID" value="NZ_WBKB01000008.1"/>
</dbReference>
<accession>A0A7J5B8M0</accession>
<reference evidence="3 4" key="1">
    <citation type="submission" date="2019-09" db="EMBL/GenBank/DDBJ databases">
        <title>Phylogeny of genus Pseudoclavibacter and closely related genus.</title>
        <authorList>
            <person name="Li Y."/>
        </authorList>
    </citation>
    <scope>NUCLEOTIDE SEQUENCE [LARGE SCALE GENOMIC DNA]</scope>
    <source>
        <strain evidence="3 4">KCTC 13959</strain>
    </source>
</reference>
<keyword evidence="4" id="KW-1185">Reference proteome</keyword>
<dbReference type="PANTHER" id="PTHR34406">
    <property type="entry name" value="PROTEIN YCEI"/>
    <property type="match status" value="1"/>
</dbReference>
<proteinExistence type="inferred from homology"/>
<name>A0A7J5B8M0_9MICO</name>
<dbReference type="PANTHER" id="PTHR34406:SF1">
    <property type="entry name" value="PROTEIN YCEI"/>
    <property type="match status" value="1"/>
</dbReference>
<dbReference type="SMART" id="SM00867">
    <property type="entry name" value="YceI"/>
    <property type="match status" value="1"/>
</dbReference>
<comment type="similarity">
    <text evidence="1">Belongs to the UPF0312 family.</text>
</comment>
<feature type="domain" description="Lipid/polyisoprenoid-binding YceI-like" evidence="2">
    <location>
        <begin position="10"/>
        <end position="179"/>
    </location>
</feature>
<dbReference type="AlphaFoldDB" id="A0A7J5B8M0"/>
<dbReference type="InterPro" id="IPR007372">
    <property type="entry name" value="Lipid/polyisoprenoid-bd_YceI"/>
</dbReference>
<dbReference type="Pfam" id="PF04264">
    <property type="entry name" value="YceI"/>
    <property type="match status" value="1"/>
</dbReference>
<evidence type="ECO:0000256" key="1">
    <source>
        <dbReference type="ARBA" id="ARBA00008812"/>
    </source>
</evidence>
<dbReference type="OrthoDB" id="9811006at2"/>
<protein>
    <submittedName>
        <fullName evidence="3">YceI family protein</fullName>
    </submittedName>
</protein>
<comment type="caution">
    <text evidence="3">The sequence shown here is derived from an EMBL/GenBank/DDBJ whole genome shotgun (WGS) entry which is preliminary data.</text>
</comment>
<dbReference type="Gene3D" id="2.40.128.110">
    <property type="entry name" value="Lipid/polyisoprenoid-binding, YceI-like"/>
    <property type="match status" value="1"/>
</dbReference>